<dbReference type="GeneID" id="78737006"/>
<dbReference type="AlphaFoldDB" id="A0A110BIG7"/>
<dbReference type="SUPFAM" id="SSF56300">
    <property type="entry name" value="Metallo-dependent phosphatases"/>
    <property type="match status" value="1"/>
</dbReference>
<dbReference type="KEGG" id="mema:MMAB1_3173"/>
<protein>
    <submittedName>
        <fullName evidence="3">Capsule biosynthesis protein capA</fullName>
    </submittedName>
</protein>
<comment type="similarity">
    <text evidence="1">Belongs to the CapA family.</text>
</comment>
<reference evidence="3 4" key="1">
    <citation type="submission" date="2016-01" db="EMBL/GenBank/DDBJ databases">
        <authorList>
            <person name="Manzoor S."/>
        </authorList>
    </citation>
    <scope>NUCLEOTIDE SEQUENCE [LARGE SCALE GENOMIC DNA]</scope>
    <source>
        <strain evidence="3">Methanoculleus sp MAB1</strain>
    </source>
</reference>
<gene>
    <name evidence="3" type="ORF">MMAB1_3173</name>
</gene>
<dbReference type="InterPro" id="IPR019079">
    <property type="entry name" value="Capsule_synth_CapA"/>
</dbReference>
<evidence type="ECO:0000313" key="3">
    <source>
        <dbReference type="EMBL" id="CVK34386.1"/>
    </source>
</evidence>
<proteinExistence type="inferred from homology"/>
<accession>A0A110BIG7</accession>
<evidence type="ECO:0000256" key="1">
    <source>
        <dbReference type="ARBA" id="ARBA00005662"/>
    </source>
</evidence>
<sequence length="89" mass="9734">MGRLRLMAAGDIWLQTGGGRHPFGEVGHILRDKDLLFGNLETTLSKTGERARKHHVLSSPPDTARYLVDAGFDILSVANNHSTDLAPKD</sequence>
<evidence type="ECO:0000259" key="2">
    <source>
        <dbReference type="Pfam" id="PF09587"/>
    </source>
</evidence>
<organism evidence="3 4">
    <name type="scientific">Methanoculleus bourgensis</name>
    <dbReference type="NCBI Taxonomy" id="83986"/>
    <lineage>
        <taxon>Archaea</taxon>
        <taxon>Methanobacteriati</taxon>
        <taxon>Methanobacteriota</taxon>
        <taxon>Stenosarchaea group</taxon>
        <taxon>Methanomicrobia</taxon>
        <taxon>Methanomicrobiales</taxon>
        <taxon>Methanomicrobiaceae</taxon>
        <taxon>Methanoculleus</taxon>
    </lineage>
</organism>
<dbReference type="PANTHER" id="PTHR33393">
    <property type="entry name" value="POLYGLUTAMINE SYNTHESIS ACCESSORY PROTEIN RV0574C-RELATED"/>
    <property type="match status" value="1"/>
</dbReference>
<evidence type="ECO:0000313" key="4">
    <source>
        <dbReference type="Proteomes" id="UP000069850"/>
    </source>
</evidence>
<dbReference type="EMBL" id="LT158599">
    <property type="protein sequence ID" value="CVK34386.1"/>
    <property type="molecule type" value="Genomic_DNA"/>
</dbReference>
<dbReference type="Pfam" id="PF09587">
    <property type="entry name" value="PGA_cap"/>
    <property type="match status" value="1"/>
</dbReference>
<dbReference type="PANTHER" id="PTHR33393:SF11">
    <property type="entry name" value="POLYGLUTAMINE SYNTHESIS ACCESSORY PROTEIN RV0574C-RELATED"/>
    <property type="match status" value="1"/>
</dbReference>
<dbReference type="Proteomes" id="UP000069850">
    <property type="component" value="Chromosome 1"/>
</dbReference>
<dbReference type="RefSeq" id="WP_272947000.1">
    <property type="nucleotide sequence ID" value="NZ_LT158599.1"/>
</dbReference>
<name>A0A110BIG7_9EURY</name>
<dbReference type="InterPro" id="IPR052169">
    <property type="entry name" value="CW_Biosynth-Accessory"/>
</dbReference>
<feature type="domain" description="Capsule synthesis protein CapA" evidence="2">
    <location>
        <begin position="6"/>
        <end position="85"/>
    </location>
</feature>
<dbReference type="InterPro" id="IPR029052">
    <property type="entry name" value="Metallo-depent_PP-like"/>
</dbReference>